<reference evidence="6 7" key="1">
    <citation type="submission" date="2020-04" db="EMBL/GenBank/DDBJ databases">
        <title>MicrobeNet Type strains.</title>
        <authorList>
            <person name="Nicholson A.C."/>
        </authorList>
    </citation>
    <scope>NUCLEOTIDE SEQUENCE [LARGE SCALE GENOMIC DNA]</scope>
    <source>
        <strain evidence="6 7">DSM 22768</strain>
    </source>
</reference>
<gene>
    <name evidence="6" type="ORF">HHO37_02000</name>
</gene>
<evidence type="ECO:0000256" key="2">
    <source>
        <dbReference type="ARBA" id="ARBA00023015"/>
    </source>
</evidence>
<evidence type="ECO:0000313" key="7">
    <source>
        <dbReference type="Proteomes" id="UP000532121"/>
    </source>
</evidence>
<dbReference type="SMART" id="SM00850">
    <property type="entry name" value="LytTR"/>
    <property type="match status" value="1"/>
</dbReference>
<dbReference type="Proteomes" id="UP000532121">
    <property type="component" value="Unassembled WGS sequence"/>
</dbReference>
<keyword evidence="1" id="KW-0963">Cytoplasm</keyword>
<dbReference type="InterPro" id="IPR046947">
    <property type="entry name" value="LytR-like"/>
</dbReference>
<feature type="domain" description="HTH LytTR-type" evidence="5">
    <location>
        <begin position="41"/>
        <end position="144"/>
    </location>
</feature>
<evidence type="ECO:0000313" key="6">
    <source>
        <dbReference type="EMBL" id="NMD48469.1"/>
    </source>
</evidence>
<dbReference type="PANTHER" id="PTHR37299:SF2">
    <property type="entry name" value="HTH LYTTR-TYPE DOMAIN-CONTAINING PROTEIN"/>
    <property type="match status" value="1"/>
</dbReference>
<dbReference type="PROSITE" id="PS50930">
    <property type="entry name" value="HTH_LYTTR"/>
    <property type="match status" value="1"/>
</dbReference>
<keyword evidence="4" id="KW-0804">Transcription</keyword>
<dbReference type="GO" id="GO:0000156">
    <property type="term" value="F:phosphorelay response regulator activity"/>
    <property type="evidence" value="ECO:0007669"/>
    <property type="project" value="InterPro"/>
</dbReference>
<sequence>MKLEVIKDAQLKETLIKIYTAQIDLQTQEIIDFIEKKPYFIYGYKNKRLEFIKTENIIRIFTENKHVFIQTLTDTYLAKQRIFYFEQHLNSNFIRISQGEIINIKYIKQLDLTIKGSIEVTLKNGFVSFVSRRSIRRFKEKLKL</sequence>
<evidence type="ECO:0000256" key="4">
    <source>
        <dbReference type="ARBA" id="ARBA00023163"/>
    </source>
</evidence>
<proteinExistence type="predicted"/>
<dbReference type="Gene3D" id="2.40.50.1020">
    <property type="entry name" value="LytTr DNA-binding domain"/>
    <property type="match status" value="1"/>
</dbReference>
<accession>A0A7X9LCP2</accession>
<dbReference type="PANTHER" id="PTHR37299">
    <property type="entry name" value="TRANSCRIPTIONAL REGULATOR-RELATED"/>
    <property type="match status" value="1"/>
</dbReference>
<dbReference type="GO" id="GO:0003677">
    <property type="term" value="F:DNA binding"/>
    <property type="evidence" value="ECO:0007669"/>
    <property type="project" value="UniProtKB-KW"/>
</dbReference>
<protein>
    <submittedName>
        <fullName evidence="6">LytTR family transcriptional regulator</fullName>
    </submittedName>
</protein>
<keyword evidence="3" id="KW-0238">DNA-binding</keyword>
<comment type="caution">
    <text evidence="6">The sequence shown here is derived from an EMBL/GenBank/DDBJ whole genome shotgun (WGS) entry which is preliminary data.</text>
</comment>
<dbReference type="EMBL" id="JABASA010000003">
    <property type="protein sequence ID" value="NMD48469.1"/>
    <property type="molecule type" value="Genomic_DNA"/>
</dbReference>
<evidence type="ECO:0000256" key="3">
    <source>
        <dbReference type="ARBA" id="ARBA00023125"/>
    </source>
</evidence>
<evidence type="ECO:0000256" key="1">
    <source>
        <dbReference type="ARBA" id="ARBA00022490"/>
    </source>
</evidence>
<dbReference type="AlphaFoldDB" id="A0A7X9LCP2"/>
<dbReference type="InterPro" id="IPR007492">
    <property type="entry name" value="LytTR_DNA-bd_dom"/>
</dbReference>
<evidence type="ECO:0000259" key="5">
    <source>
        <dbReference type="PROSITE" id="PS50930"/>
    </source>
</evidence>
<organism evidence="6 7">
    <name type="scientific">Streptococcus ratti</name>
    <dbReference type="NCBI Taxonomy" id="1341"/>
    <lineage>
        <taxon>Bacteria</taxon>
        <taxon>Bacillati</taxon>
        <taxon>Bacillota</taxon>
        <taxon>Bacilli</taxon>
        <taxon>Lactobacillales</taxon>
        <taxon>Streptococcaceae</taxon>
        <taxon>Streptococcus</taxon>
    </lineage>
</organism>
<dbReference type="Pfam" id="PF04397">
    <property type="entry name" value="LytTR"/>
    <property type="match status" value="1"/>
</dbReference>
<name>A0A7X9LCP2_STRRT</name>
<dbReference type="RefSeq" id="WP_193522998.1">
    <property type="nucleotide sequence ID" value="NZ_JABASA010000003.1"/>
</dbReference>
<keyword evidence="2" id="KW-0805">Transcription regulation</keyword>